<dbReference type="AlphaFoldDB" id="A0A834VTE5"/>
<accession>A0A834VTE5</accession>
<dbReference type="KEGG" id="ptrr:90955213"/>
<dbReference type="GO" id="GO:0005634">
    <property type="term" value="C:nucleus"/>
    <property type="evidence" value="ECO:0007669"/>
    <property type="project" value="TreeGrafter"/>
</dbReference>
<evidence type="ECO:0000313" key="2">
    <source>
        <dbReference type="EMBL" id="KAF7573954.1"/>
    </source>
</evidence>
<dbReference type="RefSeq" id="XP_065963811.1">
    <property type="nucleotide sequence ID" value="XM_066105184.1"/>
</dbReference>
<name>A0A834VTE5_9PLEO</name>
<evidence type="ECO:0000259" key="1">
    <source>
        <dbReference type="Pfam" id="PF03184"/>
    </source>
</evidence>
<dbReference type="Proteomes" id="UP000245464">
    <property type="component" value="Chromosome 2"/>
</dbReference>
<dbReference type="PANTHER" id="PTHR19303">
    <property type="entry name" value="TRANSPOSON"/>
    <property type="match status" value="1"/>
</dbReference>
<dbReference type="InterPro" id="IPR050863">
    <property type="entry name" value="CenT-Element_Derived"/>
</dbReference>
<sequence>MTDKLLDECASNPVGKNWVDNFVKRTPELRTCWSRPYNHRRAACEDLAAIQRWFDLVKSIKERWGIVDDDIYNFGETGFMMGKILSQIVIISSEGYGKKKRIQPGNREWVTVIQGVGASGRRLPPFVVFAGKVLIDVWFQNLPTDWVLEVSPNGRTNNQLALAWLEHFDTHTKSCTVGGHESHCSVDFQDLCKEKDIIILCMSAHSSHLLQSLDVACFSPLKRAYGDMISGLARNRTH</sequence>
<reference evidence="2" key="1">
    <citation type="journal article" date="2018" name="BMC Genomics">
        <title>Comparative genomics of the wheat fungal pathogen Pyrenophora tritici-repentis reveals chromosomal variations and genome plasticity.</title>
        <authorList>
            <person name="Moolhuijzen P."/>
            <person name="See P.T."/>
            <person name="Hane J.K."/>
            <person name="Shi G."/>
            <person name="Liu Z."/>
            <person name="Oliver R.P."/>
            <person name="Moffat C.S."/>
        </authorList>
    </citation>
    <scope>NUCLEOTIDE SEQUENCE [LARGE SCALE GENOMIC DNA]</scope>
    <source>
        <strain evidence="2">M4</strain>
    </source>
</reference>
<evidence type="ECO:0000313" key="3">
    <source>
        <dbReference type="Proteomes" id="UP000245464"/>
    </source>
</evidence>
<gene>
    <name evidence="2" type="ORF">PtrM4_055770</name>
</gene>
<dbReference type="InterPro" id="IPR004875">
    <property type="entry name" value="DDE_SF_endonuclease_dom"/>
</dbReference>
<dbReference type="EMBL" id="NQIK02000002">
    <property type="protein sequence ID" value="KAF7573954.1"/>
    <property type="molecule type" value="Genomic_DNA"/>
</dbReference>
<dbReference type="GO" id="GO:0003677">
    <property type="term" value="F:DNA binding"/>
    <property type="evidence" value="ECO:0007669"/>
    <property type="project" value="TreeGrafter"/>
</dbReference>
<protein>
    <recommendedName>
        <fullName evidence="1">DDE-1 domain-containing protein</fullName>
    </recommendedName>
</protein>
<feature type="domain" description="DDE-1" evidence="1">
    <location>
        <begin position="107"/>
        <end position="230"/>
    </location>
</feature>
<organism evidence="2 3">
    <name type="scientific">Pyrenophora tritici-repentis</name>
    <dbReference type="NCBI Taxonomy" id="45151"/>
    <lineage>
        <taxon>Eukaryota</taxon>
        <taxon>Fungi</taxon>
        <taxon>Dikarya</taxon>
        <taxon>Ascomycota</taxon>
        <taxon>Pezizomycotina</taxon>
        <taxon>Dothideomycetes</taxon>
        <taxon>Pleosporomycetidae</taxon>
        <taxon>Pleosporales</taxon>
        <taxon>Pleosporineae</taxon>
        <taxon>Pleosporaceae</taxon>
        <taxon>Pyrenophora</taxon>
    </lineage>
</organism>
<dbReference type="PANTHER" id="PTHR19303:SF74">
    <property type="entry name" value="POGO TRANSPOSABLE ELEMENT WITH KRAB DOMAIN"/>
    <property type="match status" value="1"/>
</dbReference>
<proteinExistence type="predicted"/>
<dbReference type="GeneID" id="90955213"/>
<comment type="caution">
    <text evidence="2">The sequence shown here is derived from an EMBL/GenBank/DDBJ whole genome shotgun (WGS) entry which is preliminary data.</text>
</comment>
<dbReference type="Pfam" id="PF03184">
    <property type="entry name" value="DDE_1"/>
    <property type="match status" value="1"/>
</dbReference>